<reference evidence="2 3" key="1">
    <citation type="journal article" date="2008" name="Proc. Natl. Acad. Sci. U.S.A.">
        <title>Niche adaptation and genome expansion in the chlorophyll d-producing cyanobacterium Acaryochloris marina.</title>
        <authorList>
            <person name="Swingley W.D."/>
            <person name="Chen M."/>
            <person name="Cheung P.C."/>
            <person name="Conrad A.L."/>
            <person name="Dejesa L.C."/>
            <person name="Hao J."/>
            <person name="Honchak B.M."/>
            <person name="Karbach L.E."/>
            <person name="Kurdoglu A."/>
            <person name="Lahiri S."/>
            <person name="Mastrian S.D."/>
            <person name="Miyashita H."/>
            <person name="Page L."/>
            <person name="Ramakrishna P."/>
            <person name="Satoh S."/>
            <person name="Sattley W.M."/>
            <person name="Shimada Y."/>
            <person name="Taylor H.L."/>
            <person name="Tomo T."/>
            <person name="Tsuchiya T."/>
            <person name="Wang Z.T."/>
            <person name="Raymond J."/>
            <person name="Mimuro M."/>
            <person name="Blankenship R.E."/>
            <person name="Touchman J.W."/>
        </authorList>
    </citation>
    <scope>NUCLEOTIDE SEQUENCE [LARGE SCALE GENOMIC DNA]</scope>
    <source>
        <strain evidence="3">MBIC 11017</strain>
        <plasmid evidence="3">Plasmid pREB1</plasmid>
    </source>
</reference>
<dbReference type="PANTHER" id="PTHR40057">
    <property type="entry name" value="SLR1162 PROTEIN"/>
    <property type="match status" value="1"/>
</dbReference>
<proteinExistence type="predicted"/>
<evidence type="ECO:0008006" key="4">
    <source>
        <dbReference type="Google" id="ProtNLM"/>
    </source>
</evidence>
<keyword evidence="1" id="KW-0472">Membrane</keyword>
<dbReference type="Gene3D" id="3.30.70.100">
    <property type="match status" value="1"/>
</dbReference>
<dbReference type="EMBL" id="CP000838">
    <property type="protein sequence ID" value="ABW31562.1"/>
    <property type="molecule type" value="Genomic_DNA"/>
</dbReference>
<dbReference type="PANTHER" id="PTHR40057:SF1">
    <property type="entry name" value="SLR1162 PROTEIN"/>
    <property type="match status" value="1"/>
</dbReference>
<dbReference type="InterPro" id="IPR011008">
    <property type="entry name" value="Dimeric_a/b-barrel"/>
</dbReference>
<dbReference type="KEGG" id="amr:AM1_A0053"/>
<organism evidence="2 3">
    <name type="scientific">Acaryochloris marina (strain MBIC 11017)</name>
    <dbReference type="NCBI Taxonomy" id="329726"/>
    <lineage>
        <taxon>Bacteria</taxon>
        <taxon>Bacillati</taxon>
        <taxon>Cyanobacteriota</taxon>
        <taxon>Cyanophyceae</taxon>
        <taxon>Acaryochloridales</taxon>
        <taxon>Acaryochloridaceae</taxon>
        <taxon>Acaryochloris</taxon>
    </lineage>
</organism>
<protein>
    <recommendedName>
        <fullName evidence="4">ABM domain-containing protein</fullName>
    </recommendedName>
</protein>
<feature type="transmembrane region" description="Helical" evidence="1">
    <location>
        <begin position="129"/>
        <end position="152"/>
    </location>
</feature>
<dbReference type="RefSeq" id="WP_012166564.1">
    <property type="nucleotide sequence ID" value="NC_009926.1"/>
</dbReference>
<keyword evidence="2" id="KW-0614">Plasmid</keyword>
<gene>
    <name evidence="2" type="ordered locus">AM1_A0053</name>
</gene>
<dbReference type="SUPFAM" id="SSF54909">
    <property type="entry name" value="Dimeric alpha+beta barrel"/>
    <property type="match status" value="1"/>
</dbReference>
<keyword evidence="1" id="KW-0812">Transmembrane</keyword>
<dbReference type="OrthoDB" id="1494254at2"/>
<keyword evidence="3" id="KW-1185">Reference proteome</keyword>
<geneLocation type="plasmid" evidence="2 3">
    <name>pREB1</name>
</geneLocation>
<dbReference type="AlphaFoldDB" id="A8ZK62"/>
<dbReference type="Proteomes" id="UP000000268">
    <property type="component" value="Plasmid pREB1"/>
</dbReference>
<feature type="transmembrane region" description="Helical" evidence="1">
    <location>
        <begin position="158"/>
        <end position="177"/>
    </location>
</feature>
<dbReference type="HOGENOM" id="CLU_075307_0_0_3"/>
<evidence type="ECO:0000256" key="1">
    <source>
        <dbReference type="SAM" id="Phobius"/>
    </source>
</evidence>
<dbReference type="InterPro" id="IPR038762">
    <property type="entry name" value="ABM_predict"/>
</dbReference>
<evidence type="ECO:0000313" key="3">
    <source>
        <dbReference type="Proteomes" id="UP000000268"/>
    </source>
</evidence>
<name>A8ZK62_ACAM1</name>
<sequence length="190" mass="21990">MLNASISHEDIDNQQVTAIISHLVRLGREQDYEEWIRGFSAVAQQFRGYGGLNILRTSEQVHPEYVLVLRFDCSSNFKDWLESDTRSEWIERLQPLIARPEDIQAMTGLETWFVLPQKLHKPSIPRYKMVLVTWLGVFIVLAILTRILAPLLSMLPLLLNQLVTTGLVALLLTYVVMPQLMKLFRRWLSS</sequence>
<keyword evidence="1" id="KW-1133">Transmembrane helix</keyword>
<evidence type="ECO:0000313" key="2">
    <source>
        <dbReference type="EMBL" id="ABW31562.1"/>
    </source>
</evidence>
<accession>A8ZK62</accession>